<dbReference type="EMBL" id="CP060490">
    <property type="protein sequence ID" value="QNL44047.1"/>
    <property type="molecule type" value="Genomic_DNA"/>
</dbReference>
<dbReference type="Pfam" id="PF07331">
    <property type="entry name" value="TctB"/>
    <property type="match status" value="1"/>
</dbReference>
<keyword evidence="1" id="KW-0472">Membrane</keyword>
<dbReference type="KEGG" id="ohi:H8790_11435"/>
<evidence type="ECO:0000313" key="4">
    <source>
        <dbReference type="Proteomes" id="UP000515960"/>
    </source>
</evidence>
<feature type="transmembrane region" description="Helical" evidence="1">
    <location>
        <begin position="88"/>
        <end position="121"/>
    </location>
</feature>
<keyword evidence="1" id="KW-0812">Transmembrane</keyword>
<dbReference type="AlphaFoldDB" id="A0A7G9B3B6"/>
<evidence type="ECO:0000313" key="3">
    <source>
        <dbReference type="EMBL" id="QNL44047.1"/>
    </source>
</evidence>
<keyword evidence="1" id="KW-1133">Transmembrane helix</keyword>
<feature type="transmembrane region" description="Helical" evidence="1">
    <location>
        <begin position="39"/>
        <end position="60"/>
    </location>
</feature>
<sequence length="161" mass="17495">MFRIKTKTGQVEISKEIVVVLLMDLFAAAYAIAARGLSSASLMFPGFLLAGILIFSILCIKQSIHFRRESPAEADGEEIGFGVTGKLVAFVLLVLATLLCFNFLGAVLSVFLFLLVSMIILGVKNKLALILVPVVMVTFVYLVFKVWLAVPLPAGLLTFLK</sequence>
<feature type="domain" description="DUF1468" evidence="2">
    <location>
        <begin position="21"/>
        <end position="153"/>
    </location>
</feature>
<reference evidence="3 4" key="1">
    <citation type="submission" date="2020-08" db="EMBL/GenBank/DDBJ databases">
        <authorList>
            <person name="Liu C."/>
            <person name="Sun Q."/>
        </authorList>
    </citation>
    <scope>NUCLEOTIDE SEQUENCE [LARGE SCALE GENOMIC DNA]</scope>
    <source>
        <strain evidence="3 4">NSJ-62</strain>
    </source>
</reference>
<feature type="transmembrane region" description="Helical" evidence="1">
    <location>
        <begin position="127"/>
        <end position="160"/>
    </location>
</feature>
<dbReference type="Proteomes" id="UP000515960">
    <property type="component" value="Chromosome"/>
</dbReference>
<feature type="transmembrane region" description="Helical" evidence="1">
    <location>
        <begin position="12"/>
        <end position="33"/>
    </location>
</feature>
<protein>
    <submittedName>
        <fullName evidence="3">Tripartite tricarboxylate transporter TctB family protein</fullName>
    </submittedName>
</protein>
<evidence type="ECO:0000259" key="2">
    <source>
        <dbReference type="Pfam" id="PF07331"/>
    </source>
</evidence>
<evidence type="ECO:0000256" key="1">
    <source>
        <dbReference type="SAM" id="Phobius"/>
    </source>
</evidence>
<accession>A0A7G9B3B6</accession>
<keyword evidence="4" id="KW-1185">Reference proteome</keyword>
<gene>
    <name evidence="3" type="ORF">H8790_11435</name>
</gene>
<dbReference type="InterPro" id="IPR009936">
    <property type="entry name" value="DUF1468"/>
</dbReference>
<organism evidence="3 4">
    <name type="scientific">Oscillibacter hominis</name>
    <dbReference type="NCBI Taxonomy" id="2763056"/>
    <lineage>
        <taxon>Bacteria</taxon>
        <taxon>Bacillati</taxon>
        <taxon>Bacillota</taxon>
        <taxon>Clostridia</taxon>
        <taxon>Eubacteriales</taxon>
        <taxon>Oscillospiraceae</taxon>
        <taxon>Oscillibacter</taxon>
    </lineage>
</organism>
<dbReference type="RefSeq" id="WP_187332631.1">
    <property type="nucleotide sequence ID" value="NZ_CP060490.1"/>
</dbReference>
<name>A0A7G9B3B6_9FIRM</name>
<proteinExistence type="predicted"/>